<dbReference type="OrthoDB" id="407509at2759"/>
<accession>A0A8S4QGG5</accession>
<evidence type="ECO:0000313" key="1">
    <source>
        <dbReference type="EMBL" id="CAH2209015.1"/>
    </source>
</evidence>
<keyword evidence="2" id="KW-1185">Reference proteome</keyword>
<dbReference type="AlphaFoldDB" id="A0A8S4QGG5"/>
<dbReference type="Proteomes" id="UP000838756">
    <property type="component" value="Unassembled WGS sequence"/>
</dbReference>
<gene>
    <name evidence="1" type="primary">jg22790</name>
    <name evidence="1" type="ORF">PAEG_LOCUS1450</name>
</gene>
<sequence length="76" mass="8675">MAFTSKRSVGRPPTRRTSNVSLWAARFQRIVDSGTAGQKTYVQQWTSIGLSDDDEESRHIRLYPSRFMSCVKNNPP</sequence>
<evidence type="ECO:0000313" key="2">
    <source>
        <dbReference type="Proteomes" id="UP000838756"/>
    </source>
</evidence>
<comment type="caution">
    <text evidence="1">The sequence shown here is derived from an EMBL/GenBank/DDBJ whole genome shotgun (WGS) entry which is preliminary data.</text>
</comment>
<organism evidence="1 2">
    <name type="scientific">Pararge aegeria aegeria</name>
    <dbReference type="NCBI Taxonomy" id="348720"/>
    <lineage>
        <taxon>Eukaryota</taxon>
        <taxon>Metazoa</taxon>
        <taxon>Ecdysozoa</taxon>
        <taxon>Arthropoda</taxon>
        <taxon>Hexapoda</taxon>
        <taxon>Insecta</taxon>
        <taxon>Pterygota</taxon>
        <taxon>Neoptera</taxon>
        <taxon>Endopterygota</taxon>
        <taxon>Lepidoptera</taxon>
        <taxon>Glossata</taxon>
        <taxon>Ditrysia</taxon>
        <taxon>Papilionoidea</taxon>
        <taxon>Nymphalidae</taxon>
        <taxon>Satyrinae</taxon>
        <taxon>Satyrini</taxon>
        <taxon>Parargina</taxon>
        <taxon>Pararge</taxon>
    </lineage>
</organism>
<name>A0A8S4QGG5_9NEOP</name>
<proteinExistence type="predicted"/>
<reference evidence="1" key="1">
    <citation type="submission" date="2022-03" db="EMBL/GenBank/DDBJ databases">
        <authorList>
            <person name="Lindestad O."/>
        </authorList>
    </citation>
    <scope>NUCLEOTIDE SEQUENCE</scope>
</reference>
<dbReference type="EMBL" id="CAKXAJ010005095">
    <property type="protein sequence ID" value="CAH2209015.1"/>
    <property type="molecule type" value="Genomic_DNA"/>
</dbReference>
<protein>
    <submittedName>
        <fullName evidence="1">Jg22790 protein</fullName>
    </submittedName>
</protein>